<gene>
    <name evidence="3" type="ORF">DC363_04115</name>
</gene>
<evidence type="ECO:0000256" key="1">
    <source>
        <dbReference type="SAM" id="Phobius"/>
    </source>
</evidence>
<proteinExistence type="predicted"/>
<dbReference type="AlphaFoldDB" id="A0A2T7G087"/>
<feature type="chain" id="PRO_5015632588" description="Ferrochelatase" evidence="2">
    <location>
        <begin position="21"/>
        <end position="66"/>
    </location>
</feature>
<dbReference type="Proteomes" id="UP000244817">
    <property type="component" value="Unassembled WGS sequence"/>
</dbReference>
<evidence type="ECO:0000313" key="3">
    <source>
        <dbReference type="EMBL" id="PVA07815.1"/>
    </source>
</evidence>
<keyword evidence="2" id="KW-0732">Signal</keyword>
<feature type="transmembrane region" description="Helical" evidence="1">
    <location>
        <begin position="44"/>
        <end position="63"/>
    </location>
</feature>
<evidence type="ECO:0000313" key="4">
    <source>
        <dbReference type="Proteomes" id="UP000244817"/>
    </source>
</evidence>
<dbReference type="RefSeq" id="WP_108639857.1">
    <property type="nucleotide sequence ID" value="NZ_QCYG01000002.1"/>
</dbReference>
<protein>
    <recommendedName>
        <fullName evidence="5">Ferrochelatase</fullName>
    </recommendedName>
</protein>
<reference evidence="3 4" key="1">
    <citation type="submission" date="2018-04" db="EMBL/GenBank/DDBJ databases">
        <title>Pelagivirga bohaiensis gen. nov., sp. nov., a bacterium isolated from the Bohai Sea.</title>
        <authorList>
            <person name="Ji X."/>
        </authorList>
    </citation>
    <scope>NUCLEOTIDE SEQUENCE [LARGE SCALE GENOMIC DNA]</scope>
    <source>
        <strain evidence="3 4">BH-SD16</strain>
    </source>
</reference>
<feature type="signal peptide" evidence="2">
    <location>
        <begin position="1"/>
        <end position="20"/>
    </location>
</feature>
<evidence type="ECO:0008006" key="5">
    <source>
        <dbReference type="Google" id="ProtNLM"/>
    </source>
</evidence>
<keyword evidence="1" id="KW-0472">Membrane</keyword>
<evidence type="ECO:0000256" key="2">
    <source>
        <dbReference type="SAM" id="SignalP"/>
    </source>
</evidence>
<accession>A0A2T7G087</accession>
<sequence length="66" mass="6396">MKLKSLIAAAALATMSTAAAADNVTTASGDVVMVEKNQSAMLGFGQIAPFALGLIIIAAASAGGSD</sequence>
<name>A0A2T7G087_9RHOB</name>
<keyword evidence="4" id="KW-1185">Reference proteome</keyword>
<comment type="caution">
    <text evidence="3">The sequence shown here is derived from an EMBL/GenBank/DDBJ whole genome shotgun (WGS) entry which is preliminary data.</text>
</comment>
<keyword evidence="1" id="KW-0812">Transmembrane</keyword>
<dbReference type="EMBL" id="QCYG01000002">
    <property type="protein sequence ID" value="PVA07815.1"/>
    <property type="molecule type" value="Genomic_DNA"/>
</dbReference>
<organism evidence="3 4">
    <name type="scientific">Thalassorhabdomicrobium marinisediminis</name>
    <dbReference type="NCBI Taxonomy" id="2170577"/>
    <lineage>
        <taxon>Bacteria</taxon>
        <taxon>Pseudomonadati</taxon>
        <taxon>Pseudomonadota</taxon>
        <taxon>Alphaproteobacteria</taxon>
        <taxon>Rhodobacterales</taxon>
        <taxon>Paracoccaceae</taxon>
        <taxon>Thalassorhabdomicrobium</taxon>
    </lineage>
</organism>
<keyword evidence="1" id="KW-1133">Transmembrane helix</keyword>